<sequence>MGRDDHLGLLGVEAGRGETAFALRFRLRNRGIVVGGGDHHGLGFGVVRHQGVAFGAFLARIGGPLAGRFAPGFTG</sequence>
<evidence type="ECO:0000313" key="1">
    <source>
        <dbReference type="EMBL" id="CNW97165.1"/>
    </source>
</evidence>
<dbReference type="AlphaFoldDB" id="A0A655FNC3"/>
<dbReference type="EMBL" id="CQQC01002568">
    <property type="protein sequence ID" value="CNW97165.1"/>
    <property type="molecule type" value="Genomic_DNA"/>
</dbReference>
<dbReference type="Proteomes" id="UP000039217">
    <property type="component" value="Unassembled WGS sequence"/>
</dbReference>
<organism evidence="1 2">
    <name type="scientific">Mycobacterium tuberculosis</name>
    <dbReference type="NCBI Taxonomy" id="1773"/>
    <lineage>
        <taxon>Bacteria</taxon>
        <taxon>Bacillati</taxon>
        <taxon>Actinomycetota</taxon>
        <taxon>Actinomycetes</taxon>
        <taxon>Mycobacteriales</taxon>
        <taxon>Mycobacteriaceae</taxon>
        <taxon>Mycobacterium</taxon>
        <taxon>Mycobacterium tuberculosis complex</taxon>
    </lineage>
</organism>
<accession>A0A655FNC3</accession>
<gene>
    <name evidence="1" type="ORF">ERS007661_04385</name>
</gene>
<protein>
    <submittedName>
        <fullName evidence="1">Uncharacterized protein</fullName>
    </submittedName>
</protein>
<reference evidence="1 2" key="1">
    <citation type="submission" date="2015-03" db="EMBL/GenBank/DDBJ databases">
        <authorList>
            <consortium name="Pathogen Informatics"/>
        </authorList>
    </citation>
    <scope>NUCLEOTIDE SEQUENCE [LARGE SCALE GENOMIC DNA]</scope>
    <source>
        <strain evidence="1 2">D00501624</strain>
    </source>
</reference>
<proteinExistence type="predicted"/>
<name>A0A655FNC3_MYCTX</name>
<evidence type="ECO:0000313" key="2">
    <source>
        <dbReference type="Proteomes" id="UP000039217"/>
    </source>
</evidence>